<protein>
    <submittedName>
        <fullName evidence="1">Transposase</fullName>
    </submittedName>
</protein>
<dbReference type="OrthoDB" id="9803878at2"/>
<dbReference type="AlphaFoldDB" id="A0A1N7A9W1"/>
<reference evidence="1 2" key="1">
    <citation type="submission" date="2017-01" db="EMBL/GenBank/DDBJ databases">
        <authorList>
            <person name="Varghese N."/>
            <person name="Submissions S."/>
        </authorList>
    </citation>
    <scope>NUCLEOTIDE SEQUENCE [LARGE SCALE GENOMIC DNA]</scope>
    <source>
        <strain evidence="1 2">ATCC 700171</strain>
    </source>
</reference>
<dbReference type="GO" id="GO:0004803">
    <property type="term" value="F:transposase activity"/>
    <property type="evidence" value="ECO:0007669"/>
    <property type="project" value="InterPro"/>
</dbReference>
<gene>
    <name evidence="1" type="ORF">SAMN05421641_1453</name>
</gene>
<evidence type="ECO:0000313" key="2">
    <source>
        <dbReference type="Proteomes" id="UP000323956"/>
    </source>
</evidence>
<dbReference type="GO" id="GO:0006313">
    <property type="term" value="P:DNA transposition"/>
    <property type="evidence" value="ECO:0007669"/>
    <property type="project" value="InterPro"/>
</dbReference>
<name>A0A1N7A9W1_9RHOB</name>
<evidence type="ECO:0000313" key="1">
    <source>
        <dbReference type="EMBL" id="SIR35927.1"/>
    </source>
</evidence>
<dbReference type="InterPro" id="IPR002514">
    <property type="entry name" value="Transposase_8"/>
</dbReference>
<dbReference type="Gene3D" id="1.10.10.10">
    <property type="entry name" value="Winged helix-like DNA-binding domain superfamily/Winged helix DNA-binding domain"/>
    <property type="match status" value="1"/>
</dbReference>
<organism evidence="1 2">
    <name type="scientific">Paracoccus thiocyanatus</name>
    <dbReference type="NCBI Taxonomy" id="34006"/>
    <lineage>
        <taxon>Bacteria</taxon>
        <taxon>Pseudomonadati</taxon>
        <taxon>Pseudomonadota</taxon>
        <taxon>Alphaproteobacteria</taxon>
        <taxon>Rhodobacterales</taxon>
        <taxon>Paracoccaceae</taxon>
        <taxon>Paracoccus</taxon>
    </lineage>
</organism>
<dbReference type="SUPFAM" id="SSF48295">
    <property type="entry name" value="TrpR-like"/>
    <property type="match status" value="1"/>
</dbReference>
<dbReference type="GO" id="GO:0043565">
    <property type="term" value="F:sequence-specific DNA binding"/>
    <property type="evidence" value="ECO:0007669"/>
    <property type="project" value="InterPro"/>
</dbReference>
<dbReference type="Pfam" id="PF01527">
    <property type="entry name" value="HTH_Tnp_1"/>
    <property type="match status" value="1"/>
</dbReference>
<dbReference type="InterPro" id="IPR010921">
    <property type="entry name" value="Trp_repressor/repl_initiator"/>
</dbReference>
<dbReference type="RefSeq" id="WP_149766899.1">
    <property type="nucleotide sequence ID" value="NZ_FTMK01000045.1"/>
</dbReference>
<dbReference type="EMBL" id="FTMK01000045">
    <property type="protein sequence ID" value="SIR35927.1"/>
    <property type="molecule type" value="Genomic_DNA"/>
</dbReference>
<sequence length="98" mass="11007">MRKRRNHDAGFKARVALEALKGERTVSELAAEYGVHPTMIHQWKKALLDGAADIFERGSRRPAAEVDEETVRSLHAKIGELAVANDFLSRKLKPWTGK</sequence>
<dbReference type="Proteomes" id="UP000323956">
    <property type="component" value="Unassembled WGS sequence"/>
</dbReference>
<dbReference type="InterPro" id="IPR036388">
    <property type="entry name" value="WH-like_DNA-bd_sf"/>
</dbReference>
<proteinExistence type="predicted"/>
<accession>A0A1N7A9W1</accession>